<evidence type="ECO:0000259" key="3">
    <source>
        <dbReference type="Pfam" id="PF01337"/>
    </source>
</evidence>
<feature type="domain" description="Barstar (barnase inhibitor)" evidence="3">
    <location>
        <begin position="192"/>
        <end position="278"/>
    </location>
</feature>
<dbReference type="Proteomes" id="UP001551176">
    <property type="component" value="Unassembled WGS sequence"/>
</dbReference>
<sequence length="286" mass="30767">MQQPTDARPKCAQPKYALAAYDPEAAPYDEIWALCADAQHLFADQLPDRPGVPEERDAPSDALTEPPVRLLGCAPRGALKDGLESGRSDLGHGRVLRLGRLGRPLQHAVEGEIVAWIPSARGPGLVDLALDPWTVRPPSAAEKVWDAWWSGRPTEPNLWARDGTGTEGRSHWLAVARAYGGQPGPGPAPGTTYHLDGRHITDEPAFYCALGEAVNGPGGYVGRSAETLQDHLRGEADAPPPITLIWHAAHTARTCLGVTPHTDARPPSFEELLSLLRQMGVEVVLT</sequence>
<dbReference type="EMBL" id="JBEYXV010000019">
    <property type="protein sequence ID" value="MEU6825223.1"/>
    <property type="molecule type" value="Genomic_DNA"/>
</dbReference>
<proteinExistence type="inferred from homology"/>
<organism evidence="4 5">
    <name type="scientific">Streptomyces atriruber</name>
    <dbReference type="NCBI Taxonomy" id="545121"/>
    <lineage>
        <taxon>Bacteria</taxon>
        <taxon>Bacillati</taxon>
        <taxon>Actinomycetota</taxon>
        <taxon>Actinomycetes</taxon>
        <taxon>Kitasatosporales</taxon>
        <taxon>Streptomycetaceae</taxon>
        <taxon>Streptomyces</taxon>
    </lineage>
</organism>
<protein>
    <recommendedName>
        <fullName evidence="3">Barstar (barnase inhibitor) domain-containing protein</fullName>
    </recommendedName>
</protein>
<comment type="caution">
    <text evidence="4">The sequence shown here is derived from an EMBL/GenBank/DDBJ whole genome shotgun (WGS) entry which is preliminary data.</text>
</comment>
<dbReference type="Pfam" id="PF01337">
    <property type="entry name" value="Barstar"/>
    <property type="match status" value="1"/>
</dbReference>
<reference evidence="4 5" key="1">
    <citation type="submission" date="2024-06" db="EMBL/GenBank/DDBJ databases">
        <title>The Natural Products Discovery Center: Release of the First 8490 Sequenced Strains for Exploring Actinobacteria Biosynthetic Diversity.</title>
        <authorList>
            <person name="Kalkreuter E."/>
            <person name="Kautsar S.A."/>
            <person name="Yang D."/>
            <person name="Bader C.D."/>
            <person name="Teijaro C.N."/>
            <person name="Fluegel L."/>
            <person name="Davis C.M."/>
            <person name="Simpson J.R."/>
            <person name="Lauterbach L."/>
            <person name="Steele A.D."/>
            <person name="Gui C."/>
            <person name="Meng S."/>
            <person name="Li G."/>
            <person name="Viehrig K."/>
            <person name="Ye F."/>
            <person name="Su P."/>
            <person name="Kiefer A.F."/>
            <person name="Nichols A."/>
            <person name="Cepeda A.J."/>
            <person name="Yan W."/>
            <person name="Fan B."/>
            <person name="Jiang Y."/>
            <person name="Adhikari A."/>
            <person name="Zheng C.-J."/>
            <person name="Schuster L."/>
            <person name="Cowan T.M."/>
            <person name="Smanski M.J."/>
            <person name="Chevrette M.G."/>
            <person name="De Carvalho L.P.S."/>
            <person name="Shen B."/>
        </authorList>
    </citation>
    <scope>NUCLEOTIDE SEQUENCE [LARGE SCALE GENOMIC DNA]</scope>
    <source>
        <strain evidence="4 5">NPDC046838</strain>
    </source>
</reference>
<dbReference type="Gene3D" id="3.30.370.10">
    <property type="entry name" value="Barstar-like"/>
    <property type="match status" value="1"/>
</dbReference>
<name>A0ABV3BW39_9ACTN</name>
<accession>A0ABV3BW39</accession>
<dbReference type="RefSeq" id="WP_359355412.1">
    <property type="nucleotide sequence ID" value="NZ_JBEYXV010000019.1"/>
</dbReference>
<evidence type="ECO:0000256" key="1">
    <source>
        <dbReference type="ARBA" id="ARBA00006845"/>
    </source>
</evidence>
<dbReference type="InterPro" id="IPR035905">
    <property type="entry name" value="Barstar-like_sf"/>
</dbReference>
<dbReference type="SUPFAM" id="SSF52038">
    <property type="entry name" value="Barstar-related"/>
    <property type="match status" value="1"/>
</dbReference>
<evidence type="ECO:0000256" key="2">
    <source>
        <dbReference type="SAM" id="MobiDB-lite"/>
    </source>
</evidence>
<evidence type="ECO:0000313" key="4">
    <source>
        <dbReference type="EMBL" id="MEU6825223.1"/>
    </source>
</evidence>
<comment type="similarity">
    <text evidence="1">Belongs to the barstar family.</text>
</comment>
<evidence type="ECO:0000313" key="5">
    <source>
        <dbReference type="Proteomes" id="UP001551176"/>
    </source>
</evidence>
<gene>
    <name evidence="4" type="ORF">ABZ921_31755</name>
</gene>
<keyword evidence="5" id="KW-1185">Reference proteome</keyword>
<feature type="region of interest" description="Disordered" evidence="2">
    <location>
        <begin position="46"/>
        <end position="67"/>
    </location>
</feature>
<dbReference type="InterPro" id="IPR000468">
    <property type="entry name" value="Barstar"/>
</dbReference>